<name>A0AAD1FR53_9FLAO</name>
<evidence type="ECO:0000313" key="8">
    <source>
        <dbReference type="EMBL" id="BBA17724.1"/>
    </source>
</evidence>
<dbReference type="EMBL" id="AP014610">
    <property type="protein sequence ID" value="BBA17724.1"/>
    <property type="molecule type" value="Genomic_DNA"/>
</dbReference>
<evidence type="ECO:0000313" key="9">
    <source>
        <dbReference type="Proteomes" id="UP000262607"/>
    </source>
</evidence>
<dbReference type="GeneID" id="66556854"/>
<dbReference type="AlphaFoldDB" id="A0AAD1FR53"/>
<dbReference type="SUPFAM" id="SSF46992">
    <property type="entry name" value="Ribosomal protein S20"/>
    <property type="match status" value="1"/>
</dbReference>
<protein>
    <recommendedName>
        <fullName evidence="6 7">Small ribosomal subunit protein bS20</fullName>
    </recommendedName>
</protein>
<evidence type="ECO:0000256" key="3">
    <source>
        <dbReference type="ARBA" id="ARBA00022884"/>
    </source>
</evidence>
<gene>
    <name evidence="7 8" type="primary">rpsT</name>
    <name evidence="8" type="ORF">CPU2_216</name>
</gene>
<comment type="function">
    <text evidence="1 7">Binds directly to 16S ribosomal RNA.</text>
</comment>
<dbReference type="Gene3D" id="1.20.58.110">
    <property type="entry name" value="Ribosomal protein S20"/>
    <property type="match status" value="1"/>
</dbReference>
<dbReference type="Proteomes" id="UP000262607">
    <property type="component" value="Chromosome"/>
</dbReference>
<evidence type="ECO:0000256" key="4">
    <source>
        <dbReference type="ARBA" id="ARBA00022980"/>
    </source>
</evidence>
<dbReference type="HAMAP" id="MF_00500">
    <property type="entry name" value="Ribosomal_bS20"/>
    <property type="match status" value="1"/>
</dbReference>
<dbReference type="GO" id="GO:1990904">
    <property type="term" value="C:ribonucleoprotein complex"/>
    <property type="evidence" value="ECO:0007669"/>
    <property type="project" value="UniProtKB-KW"/>
</dbReference>
<evidence type="ECO:0000256" key="1">
    <source>
        <dbReference type="ARBA" id="ARBA00003134"/>
    </source>
</evidence>
<dbReference type="Pfam" id="PF01649">
    <property type="entry name" value="Ribosomal_S20p"/>
    <property type="match status" value="1"/>
</dbReference>
<comment type="similarity">
    <text evidence="7">Belongs to the bacterial ribosomal protein bS20 family.</text>
</comment>
<dbReference type="RefSeq" id="WP_110548776.1">
    <property type="nucleotide sequence ID" value="NZ_AP014610.1"/>
</dbReference>
<dbReference type="NCBIfam" id="TIGR00029">
    <property type="entry name" value="S20"/>
    <property type="match status" value="1"/>
</dbReference>
<reference evidence="8 9" key="1">
    <citation type="submission" date="2014-06" db="EMBL/GenBank/DDBJ databases">
        <title>Genome sequence of the intracellular symbiont Blattabacterium cuenoti, strain CPU2 from the wood feeding cockroach Cryptocercus punctulatus.</title>
        <authorList>
            <person name="Kinjo Y."/>
            <person name="Ohkuma M."/>
            <person name="Tokuda G."/>
        </authorList>
    </citation>
    <scope>NUCLEOTIDE SEQUENCE [LARGE SCALE GENOMIC DNA]</scope>
    <source>
        <strain evidence="8 9">CPU2</strain>
    </source>
</reference>
<keyword evidence="3 7" id="KW-0694">RNA-binding</keyword>
<sequence length="83" mass="9884">MANHSSALKRIRQNNTRRLRNKYVFKSTRTTIKKLIKGQKKKEEYSKVFSMIDKLSKKNIIHMNKAARLKNKLRKKLLINNLS</sequence>
<accession>A0AAD1FR53</accession>
<evidence type="ECO:0000256" key="2">
    <source>
        <dbReference type="ARBA" id="ARBA00022730"/>
    </source>
</evidence>
<evidence type="ECO:0000256" key="5">
    <source>
        <dbReference type="ARBA" id="ARBA00023274"/>
    </source>
</evidence>
<proteinExistence type="inferred from homology"/>
<dbReference type="GO" id="GO:0003735">
    <property type="term" value="F:structural constituent of ribosome"/>
    <property type="evidence" value="ECO:0007669"/>
    <property type="project" value="InterPro"/>
</dbReference>
<dbReference type="GO" id="GO:0005840">
    <property type="term" value="C:ribosome"/>
    <property type="evidence" value="ECO:0007669"/>
    <property type="project" value="UniProtKB-KW"/>
</dbReference>
<evidence type="ECO:0000256" key="6">
    <source>
        <dbReference type="ARBA" id="ARBA00035136"/>
    </source>
</evidence>
<dbReference type="GO" id="GO:0006412">
    <property type="term" value="P:translation"/>
    <property type="evidence" value="ECO:0007669"/>
    <property type="project" value="UniProtKB-UniRule"/>
</dbReference>
<keyword evidence="4 7" id="KW-0689">Ribosomal protein</keyword>
<keyword evidence="5 7" id="KW-0687">Ribonucleoprotein</keyword>
<organism evidence="8 9">
    <name type="scientific">Blattabacterium punctulatus CPU2</name>
    <dbReference type="NCBI Taxonomy" id="1457032"/>
    <lineage>
        <taxon>Bacteria</taxon>
        <taxon>Pseudomonadati</taxon>
        <taxon>Bacteroidota</taxon>
        <taxon>Flavobacteriia</taxon>
        <taxon>Flavobacteriales</taxon>
        <taxon>Blattabacteriaceae</taxon>
        <taxon>Blattabacterium</taxon>
    </lineage>
</organism>
<keyword evidence="2 7" id="KW-0699">rRNA-binding</keyword>
<dbReference type="InterPro" id="IPR036510">
    <property type="entry name" value="Ribosomal_bS20_sf"/>
</dbReference>
<dbReference type="GO" id="GO:0019843">
    <property type="term" value="F:rRNA binding"/>
    <property type="evidence" value="ECO:0007669"/>
    <property type="project" value="UniProtKB-UniRule"/>
</dbReference>
<dbReference type="InterPro" id="IPR002583">
    <property type="entry name" value="Ribosomal_bS20"/>
</dbReference>
<evidence type="ECO:0000256" key="7">
    <source>
        <dbReference type="HAMAP-Rule" id="MF_00500"/>
    </source>
</evidence>